<protein>
    <recommendedName>
        <fullName evidence="4">NB-ARC domain-containing protein</fullName>
    </recommendedName>
</protein>
<evidence type="ECO:0000313" key="3">
    <source>
        <dbReference type="Proteomes" id="UP000009183"/>
    </source>
</evidence>
<evidence type="ECO:0000313" key="2">
    <source>
        <dbReference type="EMBL" id="CBI35403.3"/>
    </source>
</evidence>
<dbReference type="InterPro" id="IPR042197">
    <property type="entry name" value="Apaf_helical"/>
</dbReference>
<evidence type="ECO:0008006" key="4">
    <source>
        <dbReference type="Google" id="ProtNLM"/>
    </source>
</evidence>
<keyword evidence="1" id="KW-0611">Plant defense</keyword>
<dbReference type="InterPro" id="IPR027417">
    <property type="entry name" value="P-loop_NTPase"/>
</dbReference>
<dbReference type="SUPFAM" id="SSF52540">
    <property type="entry name" value="P-loop containing nucleoside triphosphate hydrolases"/>
    <property type="match status" value="1"/>
</dbReference>
<dbReference type="InParanoid" id="D7TY28"/>
<dbReference type="STRING" id="29760.D7TY28"/>
<keyword evidence="3" id="KW-1185">Reference proteome</keyword>
<dbReference type="GO" id="GO:0006952">
    <property type="term" value="P:defense response"/>
    <property type="evidence" value="ECO:0007669"/>
    <property type="project" value="UniProtKB-KW"/>
</dbReference>
<gene>
    <name evidence="2" type="ordered locus">VIT_10s0071g00130</name>
</gene>
<dbReference type="InterPro" id="IPR036388">
    <property type="entry name" value="WH-like_DNA-bd_sf"/>
</dbReference>
<evidence type="ECO:0000256" key="1">
    <source>
        <dbReference type="ARBA" id="ARBA00022821"/>
    </source>
</evidence>
<organism evidence="2 3">
    <name type="scientific">Vitis vinifera</name>
    <name type="common">Grape</name>
    <dbReference type="NCBI Taxonomy" id="29760"/>
    <lineage>
        <taxon>Eukaryota</taxon>
        <taxon>Viridiplantae</taxon>
        <taxon>Streptophyta</taxon>
        <taxon>Embryophyta</taxon>
        <taxon>Tracheophyta</taxon>
        <taxon>Spermatophyta</taxon>
        <taxon>Magnoliopsida</taxon>
        <taxon>eudicotyledons</taxon>
        <taxon>Gunneridae</taxon>
        <taxon>Pentapetalae</taxon>
        <taxon>rosids</taxon>
        <taxon>Vitales</taxon>
        <taxon>Vitaceae</taxon>
        <taxon>Viteae</taxon>
        <taxon>Vitis</taxon>
    </lineage>
</organism>
<dbReference type="OMA" id="VERECFM"/>
<accession>D7TY28</accession>
<dbReference type="HOGENOM" id="CLU_1017115_0_0_1"/>
<dbReference type="PANTHER" id="PTHR36766">
    <property type="entry name" value="PLANT BROAD-SPECTRUM MILDEW RESISTANCE PROTEIN RPW8"/>
    <property type="match status" value="1"/>
</dbReference>
<dbReference type="Gene3D" id="1.10.10.10">
    <property type="entry name" value="Winged helix-like DNA-binding domain superfamily/Winged helix DNA-binding domain"/>
    <property type="match status" value="1"/>
</dbReference>
<sequence length="274" mass="31335">MKLFRHSAFPTDGDFTLDEDFDEDLVNEIVKRCGGFPLALQVVGRSFGKIPDQRIWDSTLLEWSEGQSVLESGEGLLDCLQSSLASLNDKLKECFMDLGSFPEDKKIPVTALIDMWAELYKLDKNGVHASSRLIKLSLQNLVKLVVTRKGATEVEGCYDDAFVLQHDLLRELAIRQSSQEPMEERKRLILDLSGYKLLDWWTEEKQPCIKARLLSISTDEMFSSSWCDMQAPEVEVLMLNFQTRESNYTLPEFMKRMDKLKVLVLTSYGSPFLS</sequence>
<proteinExistence type="predicted"/>
<dbReference type="Proteomes" id="UP000009183">
    <property type="component" value="Chromosome 10"/>
</dbReference>
<dbReference type="PANTHER" id="PTHR36766:SF3">
    <property type="entry name" value="RPW8 DOMAIN-CONTAINING PROTEIN"/>
    <property type="match status" value="1"/>
</dbReference>
<name>D7TY28_VITVI</name>
<dbReference type="AlphaFoldDB" id="D7TY28"/>
<dbReference type="PaxDb" id="29760-VIT_10s0071g00130.t01"/>
<dbReference type="EMBL" id="FN596260">
    <property type="protein sequence ID" value="CBI35403.3"/>
    <property type="molecule type" value="Genomic_DNA"/>
</dbReference>
<reference evidence="3" key="1">
    <citation type="journal article" date="2007" name="Nature">
        <title>The grapevine genome sequence suggests ancestral hexaploidization in major angiosperm phyla.</title>
        <authorList>
            <consortium name="The French-Italian Public Consortium for Grapevine Genome Characterization."/>
            <person name="Jaillon O."/>
            <person name="Aury J.-M."/>
            <person name="Noel B."/>
            <person name="Policriti A."/>
            <person name="Clepet C."/>
            <person name="Casagrande A."/>
            <person name="Choisne N."/>
            <person name="Aubourg S."/>
            <person name="Vitulo N."/>
            <person name="Jubin C."/>
            <person name="Vezzi A."/>
            <person name="Legeai F."/>
            <person name="Hugueney P."/>
            <person name="Dasilva C."/>
            <person name="Horner D."/>
            <person name="Mica E."/>
            <person name="Jublot D."/>
            <person name="Poulain J."/>
            <person name="Bruyere C."/>
            <person name="Billault A."/>
            <person name="Segurens B."/>
            <person name="Gouyvenoux M."/>
            <person name="Ugarte E."/>
            <person name="Cattonaro F."/>
            <person name="Anthouard V."/>
            <person name="Vico V."/>
            <person name="Del Fabbro C."/>
            <person name="Alaux M."/>
            <person name="Di Gaspero G."/>
            <person name="Dumas V."/>
            <person name="Felice N."/>
            <person name="Paillard S."/>
            <person name="Juman I."/>
            <person name="Moroldo M."/>
            <person name="Scalabrin S."/>
            <person name="Canaguier A."/>
            <person name="Le Clainche I."/>
            <person name="Malacrida G."/>
            <person name="Durand E."/>
            <person name="Pesole G."/>
            <person name="Laucou V."/>
            <person name="Chatelet P."/>
            <person name="Merdinoglu D."/>
            <person name="Delledonne M."/>
            <person name="Pezzotti M."/>
            <person name="Lecharny A."/>
            <person name="Scarpelli C."/>
            <person name="Artiguenave F."/>
            <person name="Pe M.E."/>
            <person name="Valle G."/>
            <person name="Morgante M."/>
            <person name="Caboche M."/>
            <person name="Adam-Blondon A.-F."/>
            <person name="Weissenbach J."/>
            <person name="Quetier F."/>
            <person name="Wincker P."/>
        </authorList>
    </citation>
    <scope>NUCLEOTIDE SEQUENCE [LARGE SCALE GENOMIC DNA]</scope>
    <source>
        <strain evidence="3">cv. Pinot noir / PN40024</strain>
    </source>
</reference>
<dbReference type="Gene3D" id="1.10.8.430">
    <property type="entry name" value="Helical domain of apoptotic protease-activating factors"/>
    <property type="match status" value="1"/>
</dbReference>
<dbReference type="OrthoDB" id="1667228at2759"/>